<gene>
    <name evidence="1" type="ORF">DFJ43DRAFT_1041239</name>
</gene>
<proteinExistence type="predicted"/>
<dbReference type="AlphaFoldDB" id="A0AA38JFW4"/>
<dbReference type="EMBL" id="JANVFO010000042">
    <property type="protein sequence ID" value="KAJ3727236.1"/>
    <property type="molecule type" value="Genomic_DNA"/>
</dbReference>
<evidence type="ECO:0008006" key="3">
    <source>
        <dbReference type="Google" id="ProtNLM"/>
    </source>
</evidence>
<comment type="caution">
    <text evidence="1">The sequence shown here is derived from an EMBL/GenBank/DDBJ whole genome shotgun (WGS) entry which is preliminary data.</text>
</comment>
<reference evidence="1" key="2">
    <citation type="journal article" date="2023" name="Proc. Natl. Acad. Sci. U.S.A.">
        <title>A global phylogenomic analysis of the shiitake genus Lentinula.</title>
        <authorList>
            <person name="Sierra-Patev S."/>
            <person name="Min B."/>
            <person name="Naranjo-Ortiz M."/>
            <person name="Looney B."/>
            <person name="Konkel Z."/>
            <person name="Slot J.C."/>
            <person name="Sakamoto Y."/>
            <person name="Steenwyk J.L."/>
            <person name="Rokas A."/>
            <person name="Carro J."/>
            <person name="Camarero S."/>
            <person name="Ferreira P."/>
            <person name="Molpeceres G."/>
            <person name="Ruiz-Duenas F.J."/>
            <person name="Serrano A."/>
            <person name="Henrissat B."/>
            <person name="Drula E."/>
            <person name="Hughes K.W."/>
            <person name="Mata J.L."/>
            <person name="Ishikawa N.K."/>
            <person name="Vargas-Isla R."/>
            <person name="Ushijima S."/>
            <person name="Smith C.A."/>
            <person name="Donoghue J."/>
            <person name="Ahrendt S."/>
            <person name="Andreopoulos W."/>
            <person name="He G."/>
            <person name="LaButti K."/>
            <person name="Lipzen A."/>
            <person name="Ng V."/>
            <person name="Riley R."/>
            <person name="Sandor L."/>
            <person name="Barry K."/>
            <person name="Martinez A.T."/>
            <person name="Xiao Y."/>
            <person name="Gibbons J.G."/>
            <person name="Terashima K."/>
            <person name="Grigoriev I.V."/>
            <person name="Hibbett D."/>
        </authorList>
    </citation>
    <scope>NUCLEOTIDE SEQUENCE</scope>
    <source>
        <strain evidence="1">ET3784</strain>
    </source>
</reference>
<evidence type="ECO:0000313" key="1">
    <source>
        <dbReference type="EMBL" id="KAJ3727236.1"/>
    </source>
</evidence>
<sequence>MSLSQTPLMIIATVQVKPGKVFLLGIAFHHGWTHRSSHFIAWCYTSPSLVEVQTVQDLLKAAQKRANSHEEPGTVDTEGKHLPVFVVIEEYDGIEGLEAHMAAKPLRESMETFKDPDVLDGEVVVNFSDGLQHLTSFY</sequence>
<evidence type="ECO:0000313" key="2">
    <source>
        <dbReference type="Proteomes" id="UP001176059"/>
    </source>
</evidence>
<keyword evidence="2" id="KW-1185">Reference proteome</keyword>
<accession>A0AA38JFW4</accession>
<dbReference type="Proteomes" id="UP001176059">
    <property type="component" value="Unassembled WGS sequence"/>
</dbReference>
<name>A0AA38JFW4_9AGAR</name>
<reference evidence="1" key="1">
    <citation type="submission" date="2022-08" db="EMBL/GenBank/DDBJ databases">
        <authorList>
            <consortium name="DOE Joint Genome Institute"/>
            <person name="Min B."/>
            <person name="Sierra-Patev S."/>
            <person name="Naranjo-Ortiz M."/>
            <person name="Looney B."/>
            <person name="Konkel Z."/>
            <person name="Slot J.C."/>
            <person name="Sakamoto Y."/>
            <person name="Steenwyk J.L."/>
            <person name="Rokas A."/>
            <person name="Carro J."/>
            <person name="Camarero S."/>
            <person name="Ferreira P."/>
            <person name="Molpeceres G."/>
            <person name="Ruiz-duenas F.J."/>
            <person name="Serrano A."/>
            <person name="Henrissat B."/>
            <person name="Drula E."/>
            <person name="Hughes K.W."/>
            <person name="Mata J.L."/>
            <person name="Ishikawa N.K."/>
            <person name="Vargas-Isla R."/>
            <person name="Ushijima S."/>
            <person name="Smith C.A."/>
            <person name="Ahrendt S."/>
            <person name="Andreopoulos W."/>
            <person name="He G."/>
            <person name="LaButti K."/>
            <person name="Lipzen A."/>
            <person name="Ng V."/>
            <person name="Riley R."/>
            <person name="Sandor L."/>
            <person name="Barry K."/>
            <person name="Martinez A.T."/>
            <person name="Xiao Y."/>
            <person name="Gibbons J.G."/>
            <person name="Terashima K."/>
            <person name="Hibbett D.S."/>
            <person name="Grigoriev I.V."/>
        </authorList>
    </citation>
    <scope>NUCLEOTIDE SEQUENCE</scope>
    <source>
        <strain evidence="1">ET3784</strain>
    </source>
</reference>
<protein>
    <recommendedName>
        <fullName evidence="3">ABM domain-containing protein</fullName>
    </recommendedName>
</protein>
<organism evidence="1 2">
    <name type="scientific">Lentinula guzmanii</name>
    <dbReference type="NCBI Taxonomy" id="2804957"/>
    <lineage>
        <taxon>Eukaryota</taxon>
        <taxon>Fungi</taxon>
        <taxon>Dikarya</taxon>
        <taxon>Basidiomycota</taxon>
        <taxon>Agaricomycotina</taxon>
        <taxon>Agaricomycetes</taxon>
        <taxon>Agaricomycetidae</taxon>
        <taxon>Agaricales</taxon>
        <taxon>Marasmiineae</taxon>
        <taxon>Omphalotaceae</taxon>
        <taxon>Lentinula</taxon>
    </lineage>
</organism>